<dbReference type="InterPro" id="IPR029044">
    <property type="entry name" value="Nucleotide-diphossugar_trans"/>
</dbReference>
<accession>A0A1Y5RW74</accession>
<name>A0A1Y5RW74_9RHOB</name>
<dbReference type="Proteomes" id="UP000193077">
    <property type="component" value="Unassembled WGS sequence"/>
</dbReference>
<dbReference type="OrthoDB" id="9790710at2"/>
<organism evidence="1 2">
    <name type="scientific">Falsiruegeria litorea R37</name>
    <dbReference type="NCBI Taxonomy" id="1200284"/>
    <lineage>
        <taxon>Bacteria</taxon>
        <taxon>Pseudomonadati</taxon>
        <taxon>Pseudomonadota</taxon>
        <taxon>Alphaproteobacteria</taxon>
        <taxon>Rhodobacterales</taxon>
        <taxon>Roseobacteraceae</taxon>
        <taxon>Falsiruegeria</taxon>
    </lineage>
</organism>
<sequence length="289" mass="31454">MRVTVGIASTGRAVVLRQMLSYMSTLDDLPDRVVVSIAARDDFEGPPPDDLPFELLVITSPKGSSAQRNAILKGEADSDVVLFLDDDFLISQGYITELRSLFARDPSILIATGCVLADGAKGPGLAFEDAVELLHSAGPAEASQPQDVRSGYGCNMAMRMIGQPELFDEALPLYGWLEDLDLSRRVARRGRVVRSDGLKGVHLGTKNGRTPGIRLGYSQIANPVYMLGKGTLGWRHALRLMVRNIAANLLGSVHPPPYLDRRGRLRGNLIAIGEVLCRRSNPARILELE</sequence>
<dbReference type="PROSITE" id="PS50152">
    <property type="entry name" value="25A_SYNTH_3"/>
    <property type="match status" value="1"/>
</dbReference>
<gene>
    <name evidence="1" type="ORF">TRL7639_00988</name>
</gene>
<evidence type="ECO:0000313" key="2">
    <source>
        <dbReference type="Proteomes" id="UP000193077"/>
    </source>
</evidence>
<protein>
    <recommendedName>
        <fullName evidence="3">Glycosyl transferase family 2</fullName>
    </recommendedName>
</protein>
<dbReference type="AlphaFoldDB" id="A0A1Y5RW74"/>
<proteinExistence type="predicted"/>
<dbReference type="SUPFAM" id="SSF53448">
    <property type="entry name" value="Nucleotide-diphospho-sugar transferases"/>
    <property type="match status" value="1"/>
</dbReference>
<dbReference type="CDD" id="cd00761">
    <property type="entry name" value="Glyco_tranf_GTA_type"/>
    <property type="match status" value="1"/>
</dbReference>
<evidence type="ECO:0000313" key="1">
    <source>
        <dbReference type="EMBL" id="SLN26915.1"/>
    </source>
</evidence>
<dbReference type="RefSeq" id="WP_085794648.1">
    <property type="nucleotide sequence ID" value="NZ_FWFO01000001.1"/>
</dbReference>
<dbReference type="Gene3D" id="3.90.550.10">
    <property type="entry name" value="Spore Coat Polysaccharide Biosynthesis Protein SpsA, Chain A"/>
    <property type="match status" value="1"/>
</dbReference>
<keyword evidence="2" id="KW-1185">Reference proteome</keyword>
<evidence type="ECO:0008006" key="3">
    <source>
        <dbReference type="Google" id="ProtNLM"/>
    </source>
</evidence>
<dbReference type="EMBL" id="FWFO01000001">
    <property type="protein sequence ID" value="SLN26915.1"/>
    <property type="molecule type" value="Genomic_DNA"/>
</dbReference>
<reference evidence="1 2" key="1">
    <citation type="submission" date="2017-03" db="EMBL/GenBank/DDBJ databases">
        <authorList>
            <person name="Afonso C.L."/>
            <person name="Miller P.J."/>
            <person name="Scott M.A."/>
            <person name="Spackman E."/>
            <person name="Goraichik I."/>
            <person name="Dimitrov K.M."/>
            <person name="Suarez D.L."/>
            <person name="Swayne D.E."/>
        </authorList>
    </citation>
    <scope>NUCLEOTIDE SEQUENCE [LARGE SCALE GENOMIC DNA]</scope>
    <source>
        <strain evidence="1 2">CECT 7639</strain>
    </source>
</reference>